<organism evidence="2 3">
    <name type="scientific">Streptomyces tubercidicus</name>
    <dbReference type="NCBI Taxonomy" id="47759"/>
    <lineage>
        <taxon>Bacteria</taxon>
        <taxon>Bacillati</taxon>
        <taxon>Actinomycetota</taxon>
        <taxon>Actinomycetes</taxon>
        <taxon>Kitasatosporales</taxon>
        <taxon>Streptomycetaceae</taxon>
        <taxon>Streptomyces</taxon>
    </lineage>
</organism>
<reference evidence="2 3" key="1">
    <citation type="submission" date="2019-12" db="EMBL/GenBank/DDBJ databases">
        <title>Whole genome shotgun sequence of Streptomyces tubercidicus NBRC 13090.</title>
        <authorList>
            <person name="Ichikawa N."/>
            <person name="Kimura A."/>
            <person name="Kitahashi Y."/>
            <person name="Komaki H."/>
            <person name="Tamura T."/>
        </authorList>
    </citation>
    <scope>NUCLEOTIDE SEQUENCE [LARGE SCALE GENOMIC DNA]</scope>
    <source>
        <strain evidence="2 3">NBRC 13090</strain>
    </source>
</reference>
<feature type="compositionally biased region" description="Basic and acidic residues" evidence="1">
    <location>
        <begin position="130"/>
        <end position="157"/>
    </location>
</feature>
<dbReference type="EMBL" id="BLIR01000001">
    <property type="protein sequence ID" value="GFE38487.1"/>
    <property type="molecule type" value="Genomic_DNA"/>
</dbReference>
<dbReference type="GeneID" id="96284269"/>
<feature type="compositionally biased region" description="Basic and acidic residues" evidence="1">
    <location>
        <begin position="169"/>
        <end position="179"/>
    </location>
</feature>
<evidence type="ECO:0000313" key="3">
    <source>
        <dbReference type="Proteomes" id="UP000431826"/>
    </source>
</evidence>
<dbReference type="RefSeq" id="WP_159744273.1">
    <property type="nucleotide sequence ID" value="NZ_BLIR01000001.1"/>
</dbReference>
<protein>
    <submittedName>
        <fullName evidence="2">Uncharacterized protein</fullName>
    </submittedName>
</protein>
<dbReference type="OrthoDB" id="4234711at2"/>
<comment type="caution">
    <text evidence="2">The sequence shown here is derived from an EMBL/GenBank/DDBJ whole genome shotgun (WGS) entry which is preliminary data.</text>
</comment>
<evidence type="ECO:0000256" key="1">
    <source>
        <dbReference type="SAM" id="MobiDB-lite"/>
    </source>
</evidence>
<keyword evidence="3" id="KW-1185">Reference proteome</keyword>
<feature type="region of interest" description="Disordered" evidence="1">
    <location>
        <begin position="130"/>
        <end position="179"/>
    </location>
</feature>
<sequence length="179" mass="20068">MVSAIAAALGLLFSGTVAWFSVNATRQQLEQNRRYQAGRVTFWYTFTDTEDGGYGTVVVNRSLDPVTGLYLVFQGPKQGGVITQYESFSLGYGTLPPCTRLTFPPGSFYRDLIRSHMVPEDATPRQIRFTDADGRNWTRSEESLHRGPDDPTMDRLSDYANPELGVPKVKREPARHCDV</sequence>
<gene>
    <name evidence="2" type="ORF">Stube_31600</name>
</gene>
<dbReference type="Proteomes" id="UP000431826">
    <property type="component" value="Unassembled WGS sequence"/>
</dbReference>
<accession>A0A640USE0</accession>
<name>A0A640USE0_9ACTN</name>
<proteinExistence type="predicted"/>
<evidence type="ECO:0000313" key="2">
    <source>
        <dbReference type="EMBL" id="GFE38487.1"/>
    </source>
</evidence>
<dbReference type="AlphaFoldDB" id="A0A640USE0"/>